<feature type="chain" id="PRO_5012748538" evidence="3">
    <location>
        <begin position="28"/>
        <end position="555"/>
    </location>
</feature>
<keyword evidence="6" id="KW-1185">Reference proteome</keyword>
<comment type="subcellular location">
    <subcellularLocation>
        <location evidence="1">Membrane</location>
    </subcellularLocation>
</comment>
<dbReference type="Gene3D" id="3.40.710.10">
    <property type="entry name" value="DD-peptidase/beta-lactamase superfamily"/>
    <property type="match status" value="1"/>
</dbReference>
<dbReference type="CDD" id="cd12956">
    <property type="entry name" value="CBM_SusE-F_like"/>
    <property type="match status" value="1"/>
</dbReference>
<proteinExistence type="predicted"/>
<feature type="domain" description="Beta-lactamase-related" evidence="4">
    <location>
        <begin position="46"/>
        <end position="344"/>
    </location>
</feature>
<dbReference type="PANTHER" id="PTHR46825">
    <property type="entry name" value="D-ALANYL-D-ALANINE-CARBOXYPEPTIDASE/ENDOPEPTIDASE AMPH"/>
    <property type="match status" value="1"/>
</dbReference>
<dbReference type="InterPro" id="IPR050491">
    <property type="entry name" value="AmpC-like"/>
</dbReference>
<dbReference type="Pfam" id="PF00144">
    <property type="entry name" value="Beta-lactamase"/>
    <property type="match status" value="1"/>
</dbReference>
<dbReference type="Proteomes" id="UP000184420">
    <property type="component" value="Unassembled WGS sequence"/>
</dbReference>
<dbReference type="EMBL" id="FRBL01000003">
    <property type="protein sequence ID" value="SHL37933.1"/>
    <property type="molecule type" value="Genomic_DNA"/>
</dbReference>
<dbReference type="SUPFAM" id="SSF56601">
    <property type="entry name" value="beta-lactamase/transpeptidase-like"/>
    <property type="match status" value="1"/>
</dbReference>
<dbReference type="AlphaFoldDB" id="A0A1M7A5M8"/>
<name>A0A1M7A5M8_9BACT</name>
<dbReference type="InterPro" id="IPR001466">
    <property type="entry name" value="Beta-lactam-related"/>
</dbReference>
<gene>
    <name evidence="5" type="ORF">SAMN05444266_103134</name>
</gene>
<evidence type="ECO:0000259" key="4">
    <source>
        <dbReference type="Pfam" id="PF00144"/>
    </source>
</evidence>
<dbReference type="InterPro" id="IPR012338">
    <property type="entry name" value="Beta-lactam/transpept-like"/>
</dbReference>
<sequence>MKIYLPCPRYYIVITTILICIHTGAMAQTSSPAVGSCNTRLAGQLEQLMAAYAANGLFNGSVMITRQGTLLLKKGYGFSNLAKKEPNTASTKYALYSITKPMTATLILLLAEQGQLRLNDRLSRFYPGFPAGDSITIYHLLTHTSGLYAYNNDNSMPTQSEDAMIEFLSQHSLEFVPGSQWRYCNTGYYLLGFIIERLTGLSYAEALQTYLFTPLQMQQSSLDFRSLSATRKAQGYHFMFLDSAQQASTYPYEELRSAGGVWSTAGDLYKFHEAMQRFRIITDTSTSKAYTPYKNKYGLGWFIDSIMGCQVVSHSGGAAGFRTLLVRVPEKDICIILLANAENMDLEPIKEQLLRVLFAQPYEIPHNIHLPIRQLNAIAGTYQLDAAHTLYITRIHQQLTGQVSGQQPVLLLAGNDGKFTVPGMKGYLEFIANGQGKYDSVRFFRKGRVYAGTKITPKWGISGTATPNDWNGPDIMLLPDPNEPKRWRVLAVNLKNGLIKFRFNNDWTRNLGKNKNNAALIENGQDISVSAGTYNIILDLTNPGNPCWKMTPVIP</sequence>
<evidence type="ECO:0000313" key="6">
    <source>
        <dbReference type="Proteomes" id="UP000184420"/>
    </source>
</evidence>
<evidence type="ECO:0000256" key="3">
    <source>
        <dbReference type="SAM" id="SignalP"/>
    </source>
</evidence>
<organism evidence="5 6">
    <name type="scientific">Chitinophaga jiangningensis</name>
    <dbReference type="NCBI Taxonomy" id="1419482"/>
    <lineage>
        <taxon>Bacteria</taxon>
        <taxon>Pseudomonadati</taxon>
        <taxon>Bacteroidota</taxon>
        <taxon>Chitinophagia</taxon>
        <taxon>Chitinophagales</taxon>
        <taxon>Chitinophagaceae</taxon>
        <taxon>Chitinophaga</taxon>
    </lineage>
</organism>
<protein>
    <submittedName>
        <fullName evidence="5">CubicO group peptidase, beta-lactamase class C family</fullName>
    </submittedName>
</protein>
<dbReference type="GO" id="GO:0016020">
    <property type="term" value="C:membrane"/>
    <property type="evidence" value="ECO:0007669"/>
    <property type="project" value="UniProtKB-SubCell"/>
</dbReference>
<evidence type="ECO:0000256" key="2">
    <source>
        <dbReference type="ARBA" id="ARBA00023136"/>
    </source>
</evidence>
<feature type="signal peptide" evidence="3">
    <location>
        <begin position="1"/>
        <end position="27"/>
    </location>
</feature>
<keyword evidence="3" id="KW-0732">Signal</keyword>
<evidence type="ECO:0000256" key="1">
    <source>
        <dbReference type="ARBA" id="ARBA00004370"/>
    </source>
</evidence>
<evidence type="ECO:0000313" key="5">
    <source>
        <dbReference type="EMBL" id="SHL37933.1"/>
    </source>
</evidence>
<dbReference type="PANTHER" id="PTHR46825:SF11">
    <property type="entry name" value="PENICILLIN-BINDING PROTEIN 4"/>
    <property type="match status" value="1"/>
</dbReference>
<reference evidence="5 6" key="1">
    <citation type="submission" date="2016-11" db="EMBL/GenBank/DDBJ databases">
        <authorList>
            <person name="Jaros S."/>
            <person name="Januszkiewicz K."/>
            <person name="Wedrychowicz H."/>
        </authorList>
    </citation>
    <scope>NUCLEOTIDE SEQUENCE [LARGE SCALE GENOMIC DNA]</scope>
    <source>
        <strain evidence="5 6">DSM 27406</strain>
    </source>
</reference>
<accession>A0A1M7A5M8</accession>
<keyword evidence="2" id="KW-0472">Membrane</keyword>
<dbReference type="STRING" id="1419482.SAMN05444266_103134"/>
<dbReference type="Gene3D" id="2.60.40.3620">
    <property type="match status" value="1"/>
</dbReference>